<protein>
    <submittedName>
        <fullName evidence="2">SJCHGC09500 protein</fullName>
    </submittedName>
</protein>
<accession>Q5C4C4</accession>
<feature type="non-terminal residue" evidence="2">
    <location>
        <position position="1"/>
    </location>
</feature>
<feature type="compositionally biased region" description="Pro residues" evidence="1">
    <location>
        <begin position="87"/>
        <end position="97"/>
    </location>
</feature>
<feature type="region of interest" description="Disordered" evidence="1">
    <location>
        <begin position="78"/>
        <end position="97"/>
    </location>
</feature>
<sequence length="155" mass="17355">SLSALTIPHLNKLYVPCEQIQTEHSGVRARSLTSPQHRQPKLISPFPFLIRLHMITIHIHITSSPALTTSTSYATFPHIPPKSSTPSPSPHLSPPQCLPASSHFRRTSFFASFMRPRSPGRPTYPPLLVSPLFTHIPVIYHTLTIPLTLYLPFLP</sequence>
<reference evidence="2" key="1">
    <citation type="journal article" date="2006" name="PLoS Pathog.">
        <title>New perspectives on host-parasite interplay by comparative transcriptomic and proteomic analyses of Schistosoma japonicum.</title>
        <authorList>
            <person name="Liu F."/>
            <person name="Lu J."/>
            <person name="Hu W."/>
            <person name="Wang S.Y."/>
            <person name="Cui S.J."/>
            <person name="Chi M."/>
            <person name="Yan Q."/>
            <person name="Wang X.R."/>
            <person name="Song H.D."/>
            <person name="Xu X.N."/>
            <person name="Wang J.J."/>
            <person name="Zhang X.L."/>
            <person name="Zhang X."/>
            <person name="Wang Z.Q."/>
            <person name="Xue C.L."/>
            <person name="Brindley P.J."/>
            <person name="McManus D.P."/>
            <person name="Yang P.Y."/>
            <person name="Feng Z."/>
            <person name="Chen Z."/>
            <person name="Han Z.G."/>
        </authorList>
    </citation>
    <scope>NUCLEOTIDE SEQUENCE</scope>
</reference>
<dbReference type="EMBL" id="AY809612">
    <property type="protein sequence ID" value="AAX25501.2"/>
    <property type="molecule type" value="mRNA"/>
</dbReference>
<name>Q5C4C4_SCHJA</name>
<proteinExistence type="evidence at transcript level"/>
<organism evidence="2">
    <name type="scientific">Schistosoma japonicum</name>
    <name type="common">Blood fluke</name>
    <dbReference type="NCBI Taxonomy" id="6182"/>
    <lineage>
        <taxon>Eukaryota</taxon>
        <taxon>Metazoa</taxon>
        <taxon>Spiralia</taxon>
        <taxon>Lophotrochozoa</taxon>
        <taxon>Platyhelminthes</taxon>
        <taxon>Trematoda</taxon>
        <taxon>Digenea</taxon>
        <taxon>Strigeidida</taxon>
        <taxon>Schistosomatoidea</taxon>
        <taxon>Schistosomatidae</taxon>
        <taxon>Schistosoma</taxon>
    </lineage>
</organism>
<evidence type="ECO:0000256" key="1">
    <source>
        <dbReference type="SAM" id="MobiDB-lite"/>
    </source>
</evidence>
<dbReference type="AlphaFoldDB" id="Q5C4C4"/>
<evidence type="ECO:0000313" key="2">
    <source>
        <dbReference type="EMBL" id="AAX25501.2"/>
    </source>
</evidence>